<dbReference type="Gene3D" id="3.15.10.30">
    <property type="entry name" value="Haemolymph juvenile hormone binding protein"/>
    <property type="match status" value="1"/>
</dbReference>
<dbReference type="InterPro" id="IPR010562">
    <property type="entry name" value="Haemolymph_juvenile_hormone-bd"/>
</dbReference>
<dbReference type="AlphaFoldDB" id="A0AAE1HSN3"/>
<dbReference type="GO" id="GO:0005615">
    <property type="term" value="C:extracellular space"/>
    <property type="evidence" value="ECO:0007669"/>
    <property type="project" value="TreeGrafter"/>
</dbReference>
<keyword evidence="2" id="KW-1185">Reference proteome</keyword>
<evidence type="ECO:0000313" key="1">
    <source>
        <dbReference type="EMBL" id="KAK3926699.1"/>
    </source>
</evidence>
<dbReference type="Proteomes" id="UP001219518">
    <property type="component" value="Unassembled WGS sequence"/>
</dbReference>
<gene>
    <name evidence="1" type="ORF">KUF71_015035</name>
</gene>
<dbReference type="Pfam" id="PF06585">
    <property type="entry name" value="JHBP"/>
    <property type="match status" value="1"/>
</dbReference>
<dbReference type="PANTHER" id="PTHR11008">
    <property type="entry name" value="PROTEIN TAKEOUT-LIKE PROTEIN"/>
    <property type="match status" value="1"/>
</dbReference>
<organism evidence="1 2">
    <name type="scientific">Frankliniella fusca</name>
    <dbReference type="NCBI Taxonomy" id="407009"/>
    <lineage>
        <taxon>Eukaryota</taxon>
        <taxon>Metazoa</taxon>
        <taxon>Ecdysozoa</taxon>
        <taxon>Arthropoda</taxon>
        <taxon>Hexapoda</taxon>
        <taxon>Insecta</taxon>
        <taxon>Pterygota</taxon>
        <taxon>Neoptera</taxon>
        <taxon>Paraneoptera</taxon>
        <taxon>Thysanoptera</taxon>
        <taxon>Terebrantia</taxon>
        <taxon>Thripoidea</taxon>
        <taxon>Thripidae</taxon>
        <taxon>Frankliniella</taxon>
    </lineage>
</organism>
<reference evidence="1" key="1">
    <citation type="submission" date="2021-07" db="EMBL/GenBank/DDBJ databases">
        <authorList>
            <person name="Catto M.A."/>
            <person name="Jacobson A."/>
            <person name="Kennedy G."/>
            <person name="Labadie P."/>
            <person name="Hunt B.G."/>
            <person name="Srinivasan R."/>
        </authorList>
    </citation>
    <scope>NUCLEOTIDE SEQUENCE</scope>
    <source>
        <strain evidence="1">PL_HMW_Pooled</strain>
        <tissue evidence="1">Head</tissue>
    </source>
</reference>
<comment type="caution">
    <text evidence="1">The sequence shown here is derived from an EMBL/GenBank/DDBJ whole genome shotgun (WGS) entry which is preliminary data.</text>
</comment>
<dbReference type="PANTHER" id="PTHR11008:SF29">
    <property type="entry name" value="IP17226P"/>
    <property type="match status" value="1"/>
</dbReference>
<evidence type="ECO:0000313" key="2">
    <source>
        <dbReference type="Proteomes" id="UP001219518"/>
    </source>
</evidence>
<dbReference type="InterPro" id="IPR038606">
    <property type="entry name" value="To_sf"/>
</dbReference>
<name>A0AAE1HSN3_9NEOP</name>
<protein>
    <submittedName>
        <fullName evidence="1">UPF0365 protein</fullName>
    </submittedName>
</protein>
<reference evidence="1" key="2">
    <citation type="journal article" date="2023" name="BMC Genomics">
        <title>Pest status, molecular evolution, and epigenetic factors derived from the genome assembly of Frankliniella fusca, a thysanopteran phytovirus vector.</title>
        <authorList>
            <person name="Catto M.A."/>
            <person name="Labadie P.E."/>
            <person name="Jacobson A.L."/>
            <person name="Kennedy G.G."/>
            <person name="Srinivasan R."/>
            <person name="Hunt B.G."/>
        </authorList>
    </citation>
    <scope>NUCLEOTIDE SEQUENCE</scope>
    <source>
        <strain evidence="1">PL_HMW_Pooled</strain>
    </source>
</reference>
<accession>A0AAE1HSN3</accession>
<dbReference type="EMBL" id="JAHWGI010001270">
    <property type="protein sequence ID" value="KAK3926699.1"/>
    <property type="molecule type" value="Genomic_DNA"/>
</dbReference>
<sequence length="271" mass="30188">MPKLPAKVFYWPQDMKTASVPFPHIITDVTLQEKGDNMILTEVSARLAVVPRALAAAGPGRSALRDAALRSVWDDMIKILLAILDFITKLIDPTPLGDHAWHFNGAVAGNLSLMGLQARHLQDLKVQHYDINLSTMCAGIDLLLPKLSLQAKYDVDLNVNLEEGSNSDFRFFGNGQAKVDMWNVQLYTDLCVTLNPINANVANMKLSIKKDRVDLQNLFSDPPLSKAISKVATDVLPSMVQEFQKEITEFIMTYLNKLIDEKMPHSSTNQV</sequence>
<proteinExistence type="predicted"/>